<dbReference type="Proteomes" id="UP001056981">
    <property type="component" value="Chromosome"/>
</dbReference>
<sequence>MKEDEFELDTLGDRKTALFVIISDTDEAHCNDLFQRNFNKYHTSGTISAKGVRPFLSDKFDITKHKNYKLLEDYDKRNVFDIEEYIKRKGKAKMNGNTVITRL</sequence>
<evidence type="ECO:0000313" key="2">
    <source>
        <dbReference type="Proteomes" id="UP001056981"/>
    </source>
</evidence>
<name>A0A9Q9EWC9_TREDN</name>
<dbReference type="EMBL" id="CP051635">
    <property type="protein sequence ID" value="UTC99400.1"/>
    <property type="molecule type" value="Genomic_DNA"/>
</dbReference>
<organism evidence="1 2">
    <name type="scientific">Treponema denticola</name>
    <dbReference type="NCBI Taxonomy" id="158"/>
    <lineage>
        <taxon>Bacteria</taxon>
        <taxon>Pseudomonadati</taxon>
        <taxon>Spirochaetota</taxon>
        <taxon>Spirochaetia</taxon>
        <taxon>Spirochaetales</taxon>
        <taxon>Treponemataceae</taxon>
        <taxon>Treponema</taxon>
    </lineage>
</organism>
<gene>
    <name evidence="1" type="ORF">E4N86_01220</name>
</gene>
<accession>A0A9Q9EWC9</accession>
<reference evidence="1" key="1">
    <citation type="submission" date="2020-04" db="EMBL/GenBank/DDBJ databases">
        <title>Comparative genomics of oral phylogroup-2 Treponema strains.</title>
        <authorList>
            <person name="Zeng H."/>
            <person name="Chan Y.K."/>
            <person name="Watt R.M."/>
        </authorList>
    </citation>
    <scope>NUCLEOTIDE SEQUENCE</scope>
    <source>
        <strain evidence="1">OMZ 905</strain>
    </source>
</reference>
<evidence type="ECO:0000313" key="1">
    <source>
        <dbReference type="EMBL" id="UTC99400.1"/>
    </source>
</evidence>
<dbReference type="AlphaFoldDB" id="A0A9Q9EWC9"/>
<proteinExistence type="predicted"/>
<protein>
    <submittedName>
        <fullName evidence="1">Uncharacterized protein</fullName>
    </submittedName>
</protein>